<evidence type="ECO:0000259" key="3">
    <source>
        <dbReference type="Pfam" id="PF03109"/>
    </source>
</evidence>
<dbReference type="InterPro" id="IPR004147">
    <property type="entry name" value="ABC1_dom"/>
</dbReference>
<keyword evidence="4" id="KW-0808">Transferase</keyword>
<dbReference type="Pfam" id="PF00797">
    <property type="entry name" value="Acetyltransf_2"/>
    <property type="match status" value="1"/>
</dbReference>
<dbReference type="InterPro" id="IPR001447">
    <property type="entry name" value="Arylamine_N-AcTrfase"/>
</dbReference>
<evidence type="ECO:0000256" key="2">
    <source>
        <dbReference type="ARBA" id="ARBA00009670"/>
    </source>
</evidence>
<dbReference type="Pfam" id="PF03109">
    <property type="entry name" value="ABC1"/>
    <property type="match status" value="1"/>
</dbReference>
<dbReference type="Gene3D" id="3.30.2140.20">
    <property type="match status" value="2"/>
</dbReference>
<dbReference type="AlphaFoldDB" id="A8I5M3"/>
<dbReference type="InterPro" id="IPR038765">
    <property type="entry name" value="Papain-like_cys_pep_sf"/>
</dbReference>
<feature type="non-terminal residue" evidence="4">
    <location>
        <position position="308"/>
    </location>
</feature>
<protein>
    <submittedName>
        <fullName evidence="4">Arylamine N-acetyltransferase 1</fullName>
    </submittedName>
</protein>
<dbReference type="HOGENOM" id="CLU_904862_0_0_1"/>
<organism evidence="4">
    <name type="scientific">Chlamydomonas reinhardtii</name>
    <name type="common">Chlamydomonas smithii</name>
    <dbReference type="NCBI Taxonomy" id="3055"/>
    <lineage>
        <taxon>Eukaryota</taxon>
        <taxon>Viridiplantae</taxon>
        <taxon>Chlorophyta</taxon>
        <taxon>core chlorophytes</taxon>
        <taxon>Chlorophyceae</taxon>
        <taxon>CS clade</taxon>
        <taxon>Chlamydomonadales</taxon>
        <taxon>Chlamydomonadaceae</taxon>
        <taxon>Chlamydomonas</taxon>
    </lineage>
</organism>
<sequence>MRRAVGVYEKLVKRFTAQWVTGVKLTTLQPEEIRGLVKVGQEAFLTQLLEIGFFHGDPHPGNLLKVRELANVLGNVAGGGSGRNLMTATEVAVEVVDRLTEQQAGRVGVPADTLFPLNRESWRDVVGAVAAAVLSGDRLDCDVLCKKLITDRIGGVCFEHAVVLCHFLRELGFDVVMMGGEVWPPPPRDLMGYPLRPLQPLLLAAGTEQWQADGRGYRLEWDEQGSPGAWSLYMCLQGKWARQHRFWADTPRTPSDFAGPAAGLTASPESPWVRGFVLGACTRDGAHASLAYGVWAGSGVPEGQVKYV</sequence>
<name>A8I5M3_CHLRE</name>
<gene>
    <name evidence="4" type="primary">nat1</name>
</gene>
<evidence type="ECO:0000256" key="1">
    <source>
        <dbReference type="ARBA" id="ARBA00006547"/>
    </source>
</evidence>
<dbReference type="PANTHER" id="PTHR10566:SF121">
    <property type="entry name" value="PROTEIN KINASE DOMAIN-CONTAINING PROTEIN"/>
    <property type="match status" value="1"/>
</dbReference>
<dbReference type="EMBL" id="BN001479">
    <property type="protein sequence ID" value="CBL43385.1"/>
    <property type="molecule type" value="Genomic_DNA"/>
</dbReference>
<dbReference type="SUPFAM" id="SSF54001">
    <property type="entry name" value="Cysteine proteinases"/>
    <property type="match status" value="1"/>
</dbReference>
<comment type="similarity">
    <text evidence="2">Belongs to the protein kinase superfamily. ADCK protein kinase family.</text>
</comment>
<dbReference type="InterPro" id="IPR050154">
    <property type="entry name" value="UbiB_kinase"/>
</dbReference>
<accession>A8I5M3</accession>
<dbReference type="GO" id="GO:0016407">
    <property type="term" value="F:acetyltransferase activity"/>
    <property type="evidence" value="ECO:0007669"/>
    <property type="project" value="InterPro"/>
</dbReference>
<dbReference type="InterPro" id="IPR053710">
    <property type="entry name" value="Arylamine_NAT_domain_sf"/>
</dbReference>
<feature type="domain" description="ABC1 atypical kinase-like" evidence="3">
    <location>
        <begin position="15"/>
        <end position="64"/>
    </location>
</feature>
<reference evidence="4" key="1">
    <citation type="journal article" date="2010" name="FEBS Lett.">
        <title>Comparative genomic and phylogenetic investigation of the xenobiotic metabolizing arylamine N-acetyltransferase enzyme family.</title>
        <authorList>
            <person name="Glenn A.E."/>
            <person name="Karagianni E.P."/>
            <person name="Ulndreaj A."/>
            <person name="Boukouvala S."/>
        </authorList>
    </citation>
    <scope>NUCLEOTIDE SEQUENCE</scope>
    <source>
        <strain evidence="4">CC-503 cw92 mt+</strain>
    </source>
</reference>
<comment type="similarity">
    <text evidence="1">Belongs to the arylamine N-acetyltransferase family.</text>
</comment>
<proteinExistence type="inferred from homology"/>
<evidence type="ECO:0000313" key="4">
    <source>
        <dbReference type="EMBL" id="CBL43385.1"/>
    </source>
</evidence>
<dbReference type="PANTHER" id="PTHR10566">
    <property type="entry name" value="CHAPERONE-ACTIVITY OF BC1 COMPLEX CABC1 -RELATED"/>
    <property type="match status" value="1"/>
</dbReference>